<proteinExistence type="inferred from homology"/>
<evidence type="ECO:0000256" key="8">
    <source>
        <dbReference type="ARBA" id="ARBA00022771"/>
    </source>
</evidence>
<dbReference type="InterPro" id="IPR003439">
    <property type="entry name" value="ABC_transporter-like_ATP-bd"/>
</dbReference>
<dbReference type="InterPro" id="IPR004602">
    <property type="entry name" value="UvrA"/>
</dbReference>
<dbReference type="NCBIfam" id="TIGR00630">
    <property type="entry name" value="uvra"/>
    <property type="match status" value="1"/>
</dbReference>
<keyword evidence="6" id="KW-0227">DNA damage</keyword>
<evidence type="ECO:0000256" key="13">
    <source>
        <dbReference type="ARBA" id="ARBA00023204"/>
    </source>
</evidence>
<dbReference type="RefSeq" id="WP_348737844.1">
    <property type="nucleotide sequence ID" value="NZ_CAXJRC010000011.1"/>
</dbReference>
<dbReference type="Proteomes" id="UP001497602">
    <property type="component" value="Unassembled WGS sequence"/>
</dbReference>
<keyword evidence="5" id="KW-0547">Nucleotide-binding</keyword>
<dbReference type="Gene3D" id="3.40.50.300">
    <property type="entry name" value="P-loop containing nucleotide triphosphate hydrolases"/>
    <property type="match status" value="3"/>
</dbReference>
<dbReference type="SUPFAM" id="SSF52540">
    <property type="entry name" value="P-loop containing nucleoside triphosphate hydrolases"/>
    <property type="match status" value="2"/>
</dbReference>
<dbReference type="InterPro" id="IPR041102">
    <property type="entry name" value="UvrA_inter"/>
</dbReference>
<dbReference type="Gene3D" id="3.30.190.20">
    <property type="match status" value="1"/>
</dbReference>
<feature type="domain" description="ABC transporter" evidence="17">
    <location>
        <begin position="596"/>
        <end position="936"/>
    </location>
</feature>
<keyword evidence="11" id="KW-0267">Excision nuclease</keyword>
<dbReference type="PROSITE" id="PS50893">
    <property type="entry name" value="ABC_TRANSPORTER_2"/>
    <property type="match status" value="1"/>
</dbReference>
<evidence type="ECO:0000256" key="6">
    <source>
        <dbReference type="ARBA" id="ARBA00022763"/>
    </source>
</evidence>
<dbReference type="PANTHER" id="PTHR43152">
    <property type="entry name" value="UVRABC SYSTEM PROTEIN A"/>
    <property type="match status" value="1"/>
</dbReference>
<comment type="subcellular location">
    <subcellularLocation>
        <location evidence="1">Cytoplasm</location>
    </subcellularLocation>
</comment>
<evidence type="ECO:0000256" key="14">
    <source>
        <dbReference type="ARBA" id="ARBA00038000"/>
    </source>
</evidence>
<keyword evidence="10" id="KW-0067">ATP-binding</keyword>
<evidence type="ECO:0000256" key="2">
    <source>
        <dbReference type="ARBA" id="ARBA00022490"/>
    </source>
</evidence>
<keyword evidence="19" id="KW-1185">Reference proteome</keyword>
<comment type="similarity">
    <text evidence="14">Belongs to the ABC transporter superfamily. UvrA family.</text>
</comment>
<evidence type="ECO:0000256" key="9">
    <source>
        <dbReference type="ARBA" id="ARBA00022833"/>
    </source>
</evidence>
<dbReference type="InterPro" id="IPR041552">
    <property type="entry name" value="UvrA_DNA-bd"/>
</dbReference>
<protein>
    <recommendedName>
        <fullName evidence="15">UvrABC system protein A</fullName>
    </recommendedName>
    <alternativeName>
        <fullName evidence="16">Excinuclease ABC subunit A</fullName>
    </alternativeName>
</protein>
<reference evidence="18 19" key="1">
    <citation type="submission" date="2024-05" db="EMBL/GenBank/DDBJ databases">
        <authorList>
            <person name="Duchaud E."/>
        </authorList>
    </citation>
    <scope>NUCLEOTIDE SEQUENCE [LARGE SCALE GENOMIC DNA]</scope>
    <source>
        <strain evidence="18">Ena-SAMPLE-TAB-13-05-2024-13:56:06:370-140305</strain>
    </source>
</reference>
<evidence type="ECO:0000256" key="15">
    <source>
        <dbReference type="ARBA" id="ARBA00039316"/>
    </source>
</evidence>
<accession>A0ABM9PK39</accession>
<dbReference type="NCBIfam" id="NF001503">
    <property type="entry name" value="PRK00349.1"/>
    <property type="match status" value="1"/>
</dbReference>
<dbReference type="Pfam" id="PF17760">
    <property type="entry name" value="UvrA_inter"/>
    <property type="match status" value="1"/>
</dbReference>
<keyword evidence="3" id="KW-0479">Metal-binding</keyword>
<sequence>MKEQEYIEVYGARAHNLKNIDIKIPREKLVVITGLSGSGKSSLAFDTIYAEGQRRYIETFSAYARQFLGGLERPDVDKIDGLSPVISIEQKTTNKSPRSTVGTITEIYDFLRLLFSRASEAYSYNTGEKMVSYSDEQIKDLILKDFNNKRIAVLAPLIKSRKGHYRELFEQISKQGFVRVRVDGEIREIEKGMKLDRYKTHDIEVVIDRLAVNENAEKRLEETIKTALYTGNNILMVIDVEEEKPRYFSRELMCPSTGIAYPNPEPNTFSFNSPKGACNTCNGLGTTNEINLKKVIPDDTISIKNGGIAPLGEQKNSWIFKQLQNIANRYNFKLSDPINTIPKDAMEIILHGGNEKFEIQSKVAGVTRNYEIDFEGIVAFIENQYKESDSTSIKRWAKGFMNEVSCSSCKGKRLKKEALHFKVLDRNISDLAQMDVVELANWFKNVEKKLSDKQLKIASEILKEIRTRIQFLLDVGLDYLTLDRTSKSLSGGEAQRIRLATQIGSQLVGVLYILDEPSIGLHQRDNEKLIHSLIKLRDVGNSVLVVEHDEDMIKQADFVLDIGPGAGRHGGEIVSKGSFNDLKSHSTLTADYLAKRKTIEVPKKRREGNGNSIKLSGATGNNLKNVSVEFPLGKMICVTGVSGSGKSTLINETLYPILNAHIYRGVKKPMPYTAIEGLEHIDKVIDIDQSPIGRTPRSNPATYTGVFSEIRSLFSKTPEASIRGYKPGRFSFNVKGGRCETCQGGGVRVIEMNFLPDVHVECETCQGKRFNRETLEIRYKGKSISDVLNMTINEATDFFEHIPKIFRKLKTIKDVGLGYITLGQQSTTLSGGEAQRIKLASELSKRDTGNTFYILDEPTTGLHFEDIRVLMDVLNKLTNKGNTVLIIEHNLDVIKLADHIIDVGLEGGKGGGQILATGTPEEVCKHKTSYTAKFLKKELN</sequence>
<evidence type="ECO:0000313" key="19">
    <source>
        <dbReference type="Proteomes" id="UP001497602"/>
    </source>
</evidence>
<evidence type="ECO:0000256" key="4">
    <source>
        <dbReference type="ARBA" id="ARBA00022737"/>
    </source>
</evidence>
<evidence type="ECO:0000256" key="3">
    <source>
        <dbReference type="ARBA" id="ARBA00022723"/>
    </source>
</evidence>
<dbReference type="CDD" id="cd03271">
    <property type="entry name" value="ABC_UvrA_II"/>
    <property type="match status" value="1"/>
</dbReference>
<keyword evidence="7" id="KW-0228">DNA excision</keyword>
<evidence type="ECO:0000256" key="7">
    <source>
        <dbReference type="ARBA" id="ARBA00022769"/>
    </source>
</evidence>
<evidence type="ECO:0000256" key="12">
    <source>
        <dbReference type="ARBA" id="ARBA00023125"/>
    </source>
</evidence>
<evidence type="ECO:0000259" key="17">
    <source>
        <dbReference type="PROSITE" id="PS50893"/>
    </source>
</evidence>
<dbReference type="Gene3D" id="1.10.8.280">
    <property type="entry name" value="ABC transporter ATPase domain-like"/>
    <property type="match status" value="1"/>
</dbReference>
<keyword evidence="13" id="KW-0234">DNA repair</keyword>
<keyword evidence="12" id="KW-0238">DNA-binding</keyword>
<dbReference type="PANTHER" id="PTHR43152:SF3">
    <property type="entry name" value="UVRABC SYSTEM PROTEIN A"/>
    <property type="match status" value="1"/>
</dbReference>
<name>A0ABM9PK39_9FLAO</name>
<dbReference type="Pfam" id="PF17755">
    <property type="entry name" value="UvrA_DNA-bind"/>
    <property type="match status" value="1"/>
</dbReference>
<evidence type="ECO:0000256" key="11">
    <source>
        <dbReference type="ARBA" id="ARBA00022881"/>
    </source>
</evidence>
<evidence type="ECO:0000256" key="10">
    <source>
        <dbReference type="ARBA" id="ARBA00022840"/>
    </source>
</evidence>
<evidence type="ECO:0000256" key="1">
    <source>
        <dbReference type="ARBA" id="ARBA00004496"/>
    </source>
</evidence>
<keyword evidence="9" id="KW-0862">Zinc</keyword>
<dbReference type="Gene3D" id="1.20.1580.10">
    <property type="entry name" value="ABC transporter ATPase like domain"/>
    <property type="match status" value="3"/>
</dbReference>
<dbReference type="PROSITE" id="PS00211">
    <property type="entry name" value="ABC_TRANSPORTER_1"/>
    <property type="match status" value="2"/>
</dbReference>
<organism evidence="18 19">
    <name type="scientific">Tenacibaculum vairaonense</name>
    <dbReference type="NCBI Taxonomy" id="3137860"/>
    <lineage>
        <taxon>Bacteria</taxon>
        <taxon>Pseudomonadati</taxon>
        <taxon>Bacteroidota</taxon>
        <taxon>Flavobacteriia</taxon>
        <taxon>Flavobacteriales</taxon>
        <taxon>Flavobacteriaceae</taxon>
        <taxon>Tenacibaculum</taxon>
    </lineage>
</organism>
<gene>
    <name evidence="18" type="primary">uvrA</name>
    <name evidence="18" type="ORF">T190115A13A_10179</name>
</gene>
<dbReference type="InterPro" id="IPR027417">
    <property type="entry name" value="P-loop_NTPase"/>
</dbReference>
<dbReference type="EMBL" id="CAXJRC010000011">
    <property type="protein sequence ID" value="CAL2106023.1"/>
    <property type="molecule type" value="Genomic_DNA"/>
</dbReference>
<comment type="caution">
    <text evidence="18">The sequence shown here is derived from an EMBL/GenBank/DDBJ whole genome shotgun (WGS) entry which is preliminary data.</text>
</comment>
<evidence type="ECO:0000313" key="18">
    <source>
        <dbReference type="EMBL" id="CAL2106023.1"/>
    </source>
</evidence>
<evidence type="ECO:0000256" key="5">
    <source>
        <dbReference type="ARBA" id="ARBA00022741"/>
    </source>
</evidence>
<evidence type="ECO:0000256" key="16">
    <source>
        <dbReference type="ARBA" id="ARBA00042156"/>
    </source>
</evidence>
<dbReference type="InterPro" id="IPR017871">
    <property type="entry name" value="ABC_transporter-like_CS"/>
</dbReference>
<keyword evidence="8" id="KW-0863">Zinc-finger</keyword>
<keyword evidence="4" id="KW-0677">Repeat</keyword>
<keyword evidence="2" id="KW-0963">Cytoplasm</keyword>